<evidence type="ECO:0000256" key="5">
    <source>
        <dbReference type="ARBA" id="ARBA00023253"/>
    </source>
</evidence>
<dbReference type="PANTHER" id="PTHR22789:SF0">
    <property type="entry name" value="3-OXO-TETRONATE 4-PHOSPHATE DECARBOXYLASE-RELATED"/>
    <property type="match status" value="1"/>
</dbReference>
<dbReference type="AlphaFoldDB" id="A0A081MZ75"/>
<name>A0A081MZ75_9GAMM</name>
<dbReference type="GO" id="GO:0019568">
    <property type="term" value="P:arabinose catabolic process"/>
    <property type="evidence" value="ECO:0007669"/>
    <property type="project" value="UniProtKB-KW"/>
</dbReference>
<dbReference type="GO" id="GO:0006004">
    <property type="term" value="P:fucose metabolic process"/>
    <property type="evidence" value="ECO:0007669"/>
    <property type="project" value="UniProtKB-KW"/>
</dbReference>
<keyword evidence="5" id="KW-0294">Fucose metabolism</keyword>
<evidence type="ECO:0000313" key="8">
    <source>
        <dbReference type="Proteomes" id="UP000028006"/>
    </source>
</evidence>
<keyword evidence="3" id="KW-0119">Carbohydrate metabolism</keyword>
<dbReference type="GO" id="GO:0008738">
    <property type="term" value="F:L-fuculose-phosphate aldolase activity"/>
    <property type="evidence" value="ECO:0007669"/>
    <property type="project" value="UniProtKB-EC"/>
</dbReference>
<dbReference type="eggNOG" id="COG0235">
    <property type="taxonomic scope" value="Bacteria"/>
</dbReference>
<dbReference type="RefSeq" id="WP_034879770.1">
    <property type="nucleotide sequence ID" value="NZ_JOKG01000007.1"/>
</dbReference>
<keyword evidence="2" id="KW-0479">Metal-binding</keyword>
<dbReference type="Gene3D" id="3.40.225.10">
    <property type="entry name" value="Class II aldolase/adducin N-terminal domain"/>
    <property type="match status" value="1"/>
</dbReference>
<sequence length="216" mass="23708">MSIRYDLSGKIIEACKGMNQSGLNQGTAGNISCRFDNGMLITPSGIAYDQMEENDIVFVSNDGTYDNNKVPSSEWRFHQIIYQTRPDLNAVVHNHAQFSTTLSILNKAIPAIHYMIAAAGGKDIPCIPYATYGTPELSDHVATGFAERNAILMQHHGMTAAGETLAKAVWLAEEVETLSKLYTNLLQTGLEIPTLSDDEIAVVLGKFKHYGLREKS</sequence>
<dbReference type="GO" id="GO:0005829">
    <property type="term" value="C:cytosol"/>
    <property type="evidence" value="ECO:0007669"/>
    <property type="project" value="TreeGrafter"/>
</dbReference>
<dbReference type="EMBL" id="JOKG01000007">
    <property type="protein sequence ID" value="KEQ11498.1"/>
    <property type="molecule type" value="Genomic_DNA"/>
</dbReference>
<comment type="caution">
    <text evidence="7">The sequence shown here is derived from an EMBL/GenBank/DDBJ whole genome shotgun (WGS) entry which is preliminary data.</text>
</comment>
<dbReference type="GO" id="GO:0046914">
    <property type="term" value="F:transition metal ion binding"/>
    <property type="evidence" value="ECO:0007669"/>
    <property type="project" value="UniProtKB-ARBA"/>
</dbReference>
<keyword evidence="4 7" id="KW-0456">Lyase</keyword>
<evidence type="ECO:0000256" key="4">
    <source>
        <dbReference type="ARBA" id="ARBA00023239"/>
    </source>
</evidence>
<organism evidence="7 8">
    <name type="scientific">Endozoicomonas montiporae</name>
    <dbReference type="NCBI Taxonomy" id="1027273"/>
    <lineage>
        <taxon>Bacteria</taxon>
        <taxon>Pseudomonadati</taxon>
        <taxon>Pseudomonadota</taxon>
        <taxon>Gammaproteobacteria</taxon>
        <taxon>Oceanospirillales</taxon>
        <taxon>Endozoicomonadaceae</taxon>
        <taxon>Endozoicomonas</taxon>
    </lineage>
</organism>
<dbReference type="FunFam" id="3.40.225.10:FF:000005">
    <property type="entry name" value="L-fuculose phosphate aldolase"/>
    <property type="match status" value="1"/>
</dbReference>
<dbReference type="PANTHER" id="PTHR22789">
    <property type="entry name" value="FUCULOSE PHOSPHATE ALDOLASE"/>
    <property type="match status" value="1"/>
</dbReference>
<proteinExistence type="predicted"/>
<accession>A0A081MZ75</accession>
<evidence type="ECO:0000259" key="6">
    <source>
        <dbReference type="SMART" id="SM01007"/>
    </source>
</evidence>
<evidence type="ECO:0000256" key="3">
    <source>
        <dbReference type="ARBA" id="ARBA00022935"/>
    </source>
</evidence>
<evidence type="ECO:0000256" key="1">
    <source>
        <dbReference type="ARBA" id="ARBA00004921"/>
    </source>
</evidence>
<reference evidence="7 8" key="1">
    <citation type="submission" date="2014-06" db="EMBL/GenBank/DDBJ databases">
        <title>Whole Genome Sequences of Three Symbiotic Endozoicomonas Bacteria.</title>
        <authorList>
            <person name="Neave M.J."/>
            <person name="Apprill A."/>
            <person name="Voolstra C.R."/>
        </authorList>
    </citation>
    <scope>NUCLEOTIDE SEQUENCE [LARGE SCALE GENOMIC DNA]</scope>
    <source>
        <strain evidence="7 8">LMG 24815</strain>
    </source>
</reference>
<dbReference type="Proteomes" id="UP000028006">
    <property type="component" value="Unassembled WGS sequence"/>
</dbReference>
<keyword evidence="8" id="KW-1185">Reference proteome</keyword>
<keyword evidence="3" id="KW-0054">Arabinose catabolism</keyword>
<dbReference type="InterPro" id="IPR001303">
    <property type="entry name" value="Aldolase_II/adducin_N"/>
</dbReference>
<dbReference type="SMART" id="SM01007">
    <property type="entry name" value="Aldolase_II"/>
    <property type="match status" value="1"/>
</dbReference>
<dbReference type="EC" id="4.1.2.17" evidence="7"/>
<dbReference type="SUPFAM" id="SSF53639">
    <property type="entry name" value="AraD/HMP-PK domain-like"/>
    <property type="match status" value="1"/>
</dbReference>
<dbReference type="NCBIfam" id="NF005984">
    <property type="entry name" value="PRK08087.1"/>
    <property type="match status" value="1"/>
</dbReference>
<gene>
    <name evidence="7" type="ORF">GZ77_25745</name>
</gene>
<protein>
    <submittedName>
        <fullName evidence="7">Fuculose phosphate aldolase</fullName>
        <ecNumber evidence="7">4.1.2.17</ecNumber>
    </submittedName>
</protein>
<feature type="domain" description="Class II aldolase/adducin N-terminal" evidence="6">
    <location>
        <begin position="9"/>
        <end position="183"/>
    </location>
</feature>
<comment type="pathway">
    <text evidence="1">Carbohydrate degradation.</text>
</comment>
<evidence type="ECO:0000256" key="2">
    <source>
        <dbReference type="ARBA" id="ARBA00022723"/>
    </source>
</evidence>
<evidence type="ECO:0000313" key="7">
    <source>
        <dbReference type="EMBL" id="KEQ11498.1"/>
    </source>
</evidence>
<dbReference type="InterPro" id="IPR036409">
    <property type="entry name" value="Aldolase_II/adducin_N_sf"/>
</dbReference>
<dbReference type="Pfam" id="PF00596">
    <property type="entry name" value="Aldolase_II"/>
    <property type="match status" value="1"/>
</dbReference>
<dbReference type="InterPro" id="IPR050197">
    <property type="entry name" value="Aldolase_class_II_sugar_metab"/>
</dbReference>